<gene>
    <name evidence="1" type="ORF">H2198_002596</name>
</gene>
<name>A0ACC3ADM2_9EURO</name>
<evidence type="ECO:0000313" key="1">
    <source>
        <dbReference type="EMBL" id="KAJ9660288.1"/>
    </source>
</evidence>
<reference evidence="1" key="1">
    <citation type="submission" date="2022-10" db="EMBL/GenBank/DDBJ databases">
        <title>Culturing micro-colonial fungi from biological soil crusts in the Mojave desert and describing Neophaeococcomyces mojavensis, and introducing the new genera and species Taxawa tesnikishii.</title>
        <authorList>
            <person name="Kurbessoian T."/>
            <person name="Stajich J.E."/>
        </authorList>
    </citation>
    <scope>NUCLEOTIDE SEQUENCE</scope>
    <source>
        <strain evidence="1">JES_112</strain>
    </source>
</reference>
<evidence type="ECO:0000313" key="2">
    <source>
        <dbReference type="Proteomes" id="UP001172386"/>
    </source>
</evidence>
<accession>A0ACC3ADM2</accession>
<sequence length="567" mass="62228">MSSVAKSSISSPRLTSTTNARVAGAENIHCSDVLLPGYLTNVDRKGLKHEQEAHVQCREGEKVQKHQSAKMSQWAVTVRNVRQKLSHTRRASMSLLLDSPWPRRAGGGKKHSATPSAVSSGGTSSLNLYKDKTDQLSDEEHCSTNGLETQCTTKLLSAELHRAVQSSDRHTPYARDPPRLPRLYSESTTDLLLESLNRSFANVVDKLDLQALSTTNSDSSSAPKLKGARSYFSLHKVKRESSTPRDMNGEENKKQSASAHGTDPHARTSQKQLDVLTVISQSMNRHAQQPNIASSKPVPLRFSSKKNRYLLAKPNHRSPDGVNPLEMHPDVTRFARPPSQVEIPLTPGQDLDCDSNDGEDGSDSIERAIIYSPSTGNLSEYSRQTPSPSLTDARLHKDRVPQETPTRKPLHKRSGSVLKRSVSTFFGKSASMMRLGNLTPSKRLKDERELTISAKHTSWPESHQCASTDVPVPKIRERAMSTPDLYGPDGLRAVWDYQPSTPSPLRKATKLSSTVGGRQRAVTTTTPVRVPVEGLVLSGPRSATICANPEKRYGRLMASSTTGLTVC</sequence>
<dbReference type="Proteomes" id="UP001172386">
    <property type="component" value="Unassembled WGS sequence"/>
</dbReference>
<proteinExistence type="predicted"/>
<keyword evidence="2" id="KW-1185">Reference proteome</keyword>
<protein>
    <submittedName>
        <fullName evidence="1">Uncharacterized protein</fullName>
    </submittedName>
</protein>
<comment type="caution">
    <text evidence="1">The sequence shown here is derived from an EMBL/GenBank/DDBJ whole genome shotgun (WGS) entry which is preliminary data.</text>
</comment>
<organism evidence="1 2">
    <name type="scientific">Neophaeococcomyces mojaviensis</name>
    <dbReference type="NCBI Taxonomy" id="3383035"/>
    <lineage>
        <taxon>Eukaryota</taxon>
        <taxon>Fungi</taxon>
        <taxon>Dikarya</taxon>
        <taxon>Ascomycota</taxon>
        <taxon>Pezizomycotina</taxon>
        <taxon>Eurotiomycetes</taxon>
        <taxon>Chaetothyriomycetidae</taxon>
        <taxon>Chaetothyriales</taxon>
        <taxon>Chaetothyriales incertae sedis</taxon>
        <taxon>Neophaeococcomyces</taxon>
    </lineage>
</organism>
<dbReference type="EMBL" id="JAPDRQ010000032">
    <property type="protein sequence ID" value="KAJ9660288.1"/>
    <property type="molecule type" value="Genomic_DNA"/>
</dbReference>